<dbReference type="FunFam" id="1.10.600.10:FF:000007">
    <property type="entry name" value="Isoprene synthase, chloroplastic"/>
    <property type="match status" value="1"/>
</dbReference>
<dbReference type="GO" id="GO:0010333">
    <property type="term" value="F:terpene synthase activity"/>
    <property type="evidence" value="ECO:0007669"/>
    <property type="project" value="InterPro"/>
</dbReference>
<evidence type="ECO:0000313" key="5">
    <source>
        <dbReference type="EMBL" id="AGU13712.1"/>
    </source>
</evidence>
<gene>
    <name evidence="5" type="primary">CPS</name>
</gene>
<dbReference type="InterPro" id="IPR001906">
    <property type="entry name" value="Terpene_synth_N"/>
</dbReference>
<dbReference type="SFLD" id="SFLDG01019">
    <property type="entry name" value="Terpene_Cyclase_Like_1_C_Termi"/>
    <property type="match status" value="1"/>
</dbReference>
<dbReference type="SUPFAM" id="SSF48576">
    <property type="entry name" value="Terpenoid synthases"/>
    <property type="match status" value="1"/>
</dbReference>
<feature type="domain" description="Terpene synthase metal-binding" evidence="4">
    <location>
        <begin position="243"/>
        <end position="479"/>
    </location>
</feature>
<dbReference type="GO" id="GO:0000287">
    <property type="term" value="F:magnesium ion binding"/>
    <property type="evidence" value="ECO:0007669"/>
    <property type="project" value="InterPro"/>
</dbReference>
<dbReference type="InterPro" id="IPR044814">
    <property type="entry name" value="Terpene_cyclase_plant_C1"/>
</dbReference>
<dbReference type="AlphaFoldDB" id="T1WGD9"/>
<dbReference type="Gene3D" id="1.50.10.130">
    <property type="entry name" value="Terpene synthase, N-terminal domain"/>
    <property type="match status" value="1"/>
</dbReference>
<dbReference type="InterPro" id="IPR008949">
    <property type="entry name" value="Isoprenoid_synthase_dom_sf"/>
</dbReference>
<dbReference type="PANTHER" id="PTHR31225">
    <property type="entry name" value="OS04G0344100 PROTEIN-RELATED"/>
    <property type="match status" value="1"/>
</dbReference>
<accession>T1WGD9</accession>
<protein>
    <submittedName>
        <fullName evidence="5">9-epi-caryophyllene synthase</fullName>
    </submittedName>
</protein>
<dbReference type="Pfam" id="PF01397">
    <property type="entry name" value="Terpene_synth"/>
    <property type="match status" value="1"/>
</dbReference>
<name>T1WGD9_LAVIN</name>
<feature type="domain" description="Terpene synthase N-terminal" evidence="3">
    <location>
        <begin position="13"/>
        <end position="186"/>
    </location>
</feature>
<dbReference type="CDD" id="cd00684">
    <property type="entry name" value="Terpene_cyclase_plant_C1"/>
    <property type="match status" value="1"/>
</dbReference>
<dbReference type="InterPro" id="IPR008930">
    <property type="entry name" value="Terpenoid_cyclase/PrenylTrfase"/>
</dbReference>
<dbReference type="InterPro" id="IPR050148">
    <property type="entry name" value="Terpene_synthase-like"/>
</dbReference>
<evidence type="ECO:0000256" key="2">
    <source>
        <dbReference type="ARBA" id="ARBA00022723"/>
    </source>
</evidence>
<dbReference type="GO" id="GO:0016102">
    <property type="term" value="P:diterpenoid biosynthetic process"/>
    <property type="evidence" value="ECO:0007669"/>
    <property type="project" value="InterPro"/>
</dbReference>
<dbReference type="SFLD" id="SFLDS00005">
    <property type="entry name" value="Isoprenoid_Synthase_Type_I"/>
    <property type="match status" value="1"/>
</dbReference>
<dbReference type="SUPFAM" id="SSF48239">
    <property type="entry name" value="Terpenoid cyclases/Protein prenyltransferases"/>
    <property type="match status" value="1"/>
</dbReference>
<dbReference type="InterPro" id="IPR005630">
    <property type="entry name" value="Terpene_synthase_metal-bd"/>
</dbReference>
<evidence type="ECO:0000256" key="1">
    <source>
        <dbReference type="ARBA" id="ARBA00001946"/>
    </source>
</evidence>
<evidence type="ECO:0000259" key="3">
    <source>
        <dbReference type="Pfam" id="PF01397"/>
    </source>
</evidence>
<sequence>MEARRSANYRSAIWDHNYIQSLTSSYTGDKYVDRSQKLKFEVMKMMVDETTDELEQLQLIHLLQRLGISYHFQDCIAKMLHNIFGSENKHVEKDLHLTALKFRLLRQHGYHVPQDVFNRFTDEEGNFETWVGEDVRGLVSLYEASYLSMEGESILDMAKDFSSHHLSEMVEQIKDESLAEEVRHALELPLYWRIERLEARWFIQAYETRPDSNPILVELAKLDFNMVQARYQAELKRCSRWYKQTGLPEKLSFARDRPAECFFWAMGFIPEPHHGYSREVMTKVGLLITVLDDIYDVYGTLEELKDFTNTFERWDTSWLDRLPEYMQICFLAIFNSVNELGYQILRDQGLNVIQNMRRWWTELSRVNYVEARWFHSGYVPTKEEYLNTAWISIAGPILLSFGYLTTTDPINNTELESLEKHPGIIYWPSMVLRLADDLGTSSDEMKRGDVSKSVQCYMNETGCSEEKARHHVKNLIEAGLKRMNKEILMEKPFKDFGTTAMNLARISLCIYQHGDGYGDPKSDMENKMASLFIHPFHIK</sequence>
<keyword evidence="2" id="KW-0479">Metal-binding</keyword>
<dbReference type="GO" id="GO:0046246">
    <property type="term" value="P:terpene biosynthetic process"/>
    <property type="evidence" value="ECO:0007669"/>
    <property type="project" value="UniProtKB-ARBA"/>
</dbReference>
<proteinExistence type="evidence at transcript level"/>
<dbReference type="FunFam" id="1.50.10.130:FF:000001">
    <property type="entry name" value="Isoprene synthase, chloroplastic"/>
    <property type="match status" value="1"/>
</dbReference>
<organism evidence="5">
    <name type="scientific">Lavandula x intermedia</name>
    <name type="common">Lavandin</name>
    <name type="synonym">Lavandula angustifolia x Lavandula latifolia</name>
    <dbReference type="NCBI Taxonomy" id="1196215"/>
    <lineage>
        <taxon>Eukaryota</taxon>
        <taxon>Viridiplantae</taxon>
        <taxon>Streptophyta</taxon>
        <taxon>Embryophyta</taxon>
        <taxon>Tracheophyta</taxon>
        <taxon>Spermatophyta</taxon>
        <taxon>Magnoliopsida</taxon>
        <taxon>eudicotyledons</taxon>
        <taxon>Gunneridae</taxon>
        <taxon>Pentapetalae</taxon>
        <taxon>asterids</taxon>
        <taxon>lamiids</taxon>
        <taxon>Lamiales</taxon>
        <taxon>Lamiaceae</taxon>
        <taxon>Nepetoideae</taxon>
        <taxon>Ocimeae</taxon>
        <taxon>Lavandulinae</taxon>
        <taxon>Lavandula</taxon>
    </lineage>
</organism>
<dbReference type="EMBL" id="KF470962">
    <property type="protein sequence ID" value="AGU13712.1"/>
    <property type="molecule type" value="mRNA"/>
</dbReference>
<dbReference type="PANTHER" id="PTHR31225:SF256">
    <property type="entry name" value="(-)-ALPHA-TERPINEOL SYNTHASE-LIKE"/>
    <property type="match status" value="1"/>
</dbReference>
<dbReference type="Pfam" id="PF03936">
    <property type="entry name" value="Terpene_synth_C"/>
    <property type="match status" value="1"/>
</dbReference>
<dbReference type="Gene3D" id="1.10.600.10">
    <property type="entry name" value="Farnesyl Diphosphate Synthase"/>
    <property type="match status" value="1"/>
</dbReference>
<comment type="cofactor">
    <cofactor evidence="1">
        <name>Mg(2+)</name>
        <dbReference type="ChEBI" id="CHEBI:18420"/>
    </cofactor>
</comment>
<dbReference type="InterPro" id="IPR034741">
    <property type="entry name" value="Terpene_cyclase-like_1_C"/>
</dbReference>
<dbReference type="InterPro" id="IPR036965">
    <property type="entry name" value="Terpene_synth_N_sf"/>
</dbReference>
<reference evidence="5" key="1">
    <citation type="journal article" date="2013" name="Planta">
        <title>Cloning of a sesquiterpene synthase from Lavandula x intermedia glandular trichomes.</title>
        <authorList>
            <person name="Sarker L.S."/>
            <person name="Demissie Z.A."/>
            <person name="Mahmoud S.S."/>
        </authorList>
    </citation>
    <scope>NUCLEOTIDE SEQUENCE</scope>
</reference>
<evidence type="ECO:0000259" key="4">
    <source>
        <dbReference type="Pfam" id="PF03936"/>
    </source>
</evidence>